<dbReference type="AlphaFoldDB" id="A0AA39SRM9"/>
<feature type="chain" id="PRO_5041397872" description="PA domain-containing protein" evidence="3">
    <location>
        <begin position="27"/>
        <end position="176"/>
    </location>
</feature>
<protein>
    <recommendedName>
        <fullName evidence="6">PA domain-containing protein</fullName>
    </recommendedName>
</protein>
<keyword evidence="5" id="KW-1185">Reference proteome</keyword>
<dbReference type="CDD" id="cd02120">
    <property type="entry name" value="PA_subtilisin_like"/>
    <property type="match status" value="1"/>
</dbReference>
<organism evidence="4 5">
    <name type="scientific">Acer saccharum</name>
    <name type="common">Sugar maple</name>
    <dbReference type="NCBI Taxonomy" id="4024"/>
    <lineage>
        <taxon>Eukaryota</taxon>
        <taxon>Viridiplantae</taxon>
        <taxon>Streptophyta</taxon>
        <taxon>Embryophyta</taxon>
        <taxon>Tracheophyta</taxon>
        <taxon>Spermatophyta</taxon>
        <taxon>Magnoliopsida</taxon>
        <taxon>eudicotyledons</taxon>
        <taxon>Gunneridae</taxon>
        <taxon>Pentapetalae</taxon>
        <taxon>rosids</taxon>
        <taxon>malvids</taxon>
        <taxon>Sapindales</taxon>
        <taxon>Sapindaceae</taxon>
        <taxon>Hippocastanoideae</taxon>
        <taxon>Acereae</taxon>
        <taxon>Acer</taxon>
    </lineage>
</organism>
<evidence type="ECO:0000256" key="3">
    <source>
        <dbReference type="SAM" id="SignalP"/>
    </source>
</evidence>
<keyword evidence="2 3" id="KW-0732">Signal</keyword>
<evidence type="ECO:0000256" key="2">
    <source>
        <dbReference type="ARBA" id="ARBA00022729"/>
    </source>
</evidence>
<feature type="signal peptide" evidence="3">
    <location>
        <begin position="1"/>
        <end position="26"/>
    </location>
</feature>
<evidence type="ECO:0000313" key="4">
    <source>
        <dbReference type="EMBL" id="KAK0598837.1"/>
    </source>
</evidence>
<dbReference type="PANTHER" id="PTHR10795">
    <property type="entry name" value="PROPROTEIN CONVERTASE SUBTILISIN/KEXIN"/>
    <property type="match status" value="1"/>
</dbReference>
<dbReference type="Gene3D" id="3.50.30.30">
    <property type="match status" value="1"/>
</dbReference>
<accession>A0AA39SRM9</accession>
<dbReference type="Proteomes" id="UP001168877">
    <property type="component" value="Unassembled WGS sequence"/>
</dbReference>
<dbReference type="InterPro" id="IPR045051">
    <property type="entry name" value="SBT"/>
</dbReference>
<evidence type="ECO:0008006" key="6">
    <source>
        <dbReference type="Google" id="ProtNLM"/>
    </source>
</evidence>
<proteinExistence type="inferred from homology"/>
<gene>
    <name evidence="4" type="ORF">LWI29_038482</name>
</gene>
<evidence type="ECO:0000313" key="5">
    <source>
        <dbReference type="Proteomes" id="UP001168877"/>
    </source>
</evidence>
<reference evidence="4" key="1">
    <citation type="journal article" date="2022" name="Plant J.">
        <title>Strategies of tolerance reflected in two North American maple genomes.</title>
        <authorList>
            <person name="McEvoy S.L."/>
            <person name="Sezen U.U."/>
            <person name="Trouern-Trend A."/>
            <person name="McMahon S.M."/>
            <person name="Schaberg P.G."/>
            <person name="Yang J."/>
            <person name="Wegrzyn J.L."/>
            <person name="Swenson N.G."/>
        </authorList>
    </citation>
    <scope>NUCLEOTIDE SEQUENCE</scope>
    <source>
        <strain evidence="4">NS2018</strain>
    </source>
</reference>
<reference evidence="4" key="2">
    <citation type="submission" date="2023-06" db="EMBL/GenBank/DDBJ databases">
        <authorList>
            <person name="Swenson N.G."/>
            <person name="Wegrzyn J.L."/>
            <person name="Mcevoy S.L."/>
        </authorList>
    </citation>
    <scope>NUCLEOTIDE SEQUENCE</scope>
    <source>
        <strain evidence="4">NS2018</strain>
        <tissue evidence="4">Leaf</tissue>
    </source>
</reference>
<dbReference type="EMBL" id="JAUESC010000004">
    <property type="protein sequence ID" value="KAK0598837.1"/>
    <property type="molecule type" value="Genomic_DNA"/>
</dbReference>
<comment type="similarity">
    <text evidence="1">Belongs to the peptidase S8 family.</text>
</comment>
<comment type="caution">
    <text evidence="4">The sequence shown here is derived from an EMBL/GenBank/DDBJ whole genome shotgun (WGS) entry which is preliminary data.</text>
</comment>
<evidence type="ECO:0000256" key="1">
    <source>
        <dbReference type="ARBA" id="ARBA00011073"/>
    </source>
</evidence>
<name>A0AA39SRM9_ACESA</name>
<sequence>MAKPKLPPSVLCLLLFFVAFFAKCHSQEKKGNEGPFPGWISNYSPWSLTVAASSIDRKFVSQLVLGNGQIFTGVAINNFELIGTPLPLIWGGNAANYSAYSIPLRSRFCDPGVLNSHKVKGKIILCEGIGDGSEIIRAGGVGVVMTGLHFEDYAFSFPLPVTLISKQDIAKLLEYF</sequence>